<dbReference type="AlphaFoldDB" id="A0A7J0DIT2"/>
<accession>A0A7J0DIT2</accession>
<comment type="caution">
    <text evidence="1">The sequence shown here is derived from an EMBL/GenBank/DDBJ whole genome shotgun (WGS) entry which is preliminary data.</text>
</comment>
<reference evidence="2" key="1">
    <citation type="submission" date="2019-07" db="EMBL/GenBank/DDBJ databases">
        <title>De Novo Assembly of kiwifruit Actinidia rufa.</title>
        <authorList>
            <person name="Sugita-Konishi S."/>
            <person name="Sato K."/>
            <person name="Mori E."/>
            <person name="Abe Y."/>
            <person name="Kisaki G."/>
            <person name="Hamano K."/>
            <person name="Suezawa K."/>
            <person name="Otani M."/>
            <person name="Fukuda T."/>
            <person name="Manabe T."/>
            <person name="Gomi K."/>
            <person name="Tabuchi M."/>
            <person name="Akimitsu K."/>
            <person name="Kataoka I."/>
        </authorList>
    </citation>
    <scope>NUCLEOTIDE SEQUENCE [LARGE SCALE GENOMIC DNA]</scope>
    <source>
        <strain evidence="2">cv. Fuchu</strain>
    </source>
</reference>
<proteinExistence type="predicted"/>
<protein>
    <submittedName>
        <fullName evidence="1">Uncharacterized protein</fullName>
    </submittedName>
</protein>
<evidence type="ECO:0000313" key="1">
    <source>
        <dbReference type="EMBL" id="GFS35917.1"/>
    </source>
</evidence>
<evidence type="ECO:0000313" key="2">
    <source>
        <dbReference type="Proteomes" id="UP000585474"/>
    </source>
</evidence>
<organism evidence="1 2">
    <name type="scientific">Actinidia rufa</name>
    <dbReference type="NCBI Taxonomy" id="165716"/>
    <lineage>
        <taxon>Eukaryota</taxon>
        <taxon>Viridiplantae</taxon>
        <taxon>Streptophyta</taxon>
        <taxon>Embryophyta</taxon>
        <taxon>Tracheophyta</taxon>
        <taxon>Spermatophyta</taxon>
        <taxon>Magnoliopsida</taxon>
        <taxon>eudicotyledons</taxon>
        <taxon>Gunneridae</taxon>
        <taxon>Pentapetalae</taxon>
        <taxon>asterids</taxon>
        <taxon>Ericales</taxon>
        <taxon>Actinidiaceae</taxon>
        <taxon>Actinidia</taxon>
    </lineage>
</organism>
<keyword evidence="2" id="KW-1185">Reference proteome</keyword>
<gene>
    <name evidence="1" type="ORF">Acr_00g0042680</name>
</gene>
<dbReference type="Proteomes" id="UP000585474">
    <property type="component" value="Unassembled WGS sequence"/>
</dbReference>
<sequence>MPNHPVVPDPPLAPQPILAITVPGEVMMVDSAKDHDTSLALAQAVMLPNIVADLAMEGSEEICDLLIMQQEIGIPVDPPAWNKATPEVEQLDPPLPYSPLMLPGFNEEEYLKELAYEDLEKCAEVGGNLSLDTAETSTTVNGSLDVDASLIV</sequence>
<dbReference type="EMBL" id="BJWL01000239">
    <property type="protein sequence ID" value="GFS35917.1"/>
    <property type="molecule type" value="Genomic_DNA"/>
</dbReference>
<name>A0A7J0DIT2_9ERIC</name>